<name>A0A9N9A500_9GLOM</name>
<dbReference type="InterPro" id="IPR001810">
    <property type="entry name" value="F-box_dom"/>
</dbReference>
<dbReference type="Proteomes" id="UP000789508">
    <property type="component" value="Unassembled WGS sequence"/>
</dbReference>
<comment type="caution">
    <text evidence="3">The sequence shown here is derived from an EMBL/GenBank/DDBJ whole genome shotgun (WGS) entry which is preliminary data.</text>
</comment>
<dbReference type="AlphaFoldDB" id="A0A9N9A500"/>
<evidence type="ECO:0000259" key="2">
    <source>
        <dbReference type="Pfam" id="PF12937"/>
    </source>
</evidence>
<sequence>MFEINSLPSEVLRKIFKCFYNDPKTLQKLLTINRQWSREAAPLLWNNPFQFIRKTKNEYIFIDTCISCLDLDAQQKLRDFGIGMISEYPYRIASFDYLNLMEVFDYQCFAEAIFDYVSRNSDKDYENENEMNRNSSEDTDDETHVSRNTNNDSDSEIFYEEYLEKGSSDEEEPNEEMTRINSNKDISTDVELKFEYEIRNQIAIHIFSRLGHSKNLKEIRFNLEEPYDDEILPDFSIIPNASKTFSNLSAVSIKIHFGNLFAENKIRITRLISMVANHCQNLHTLEIDFRFFDNQMTDDVYEILSRQTQLKRICLFHIPEEIIFDFACLNSEIVQLDQITIGGTECENFCFDGLTNCKVRHLRLEEFVGIDSLDHTQILGLQLKGFSISNYLEPHLNCSKLLEKIGPDLNELVLDTKLDKQVLLTIGYHCRNLTSLQILIVEGSTPEMMQLFSKLLNLRQLDVAFYSSQSNNWDQEFTIVYEGEIFCCPAESDPDQVLIELAPFLPITLKELSLKFRINAKSLEVFLTDIPASLHRLHIAQRAGVTDEHIKTIMQYARNVGTLRELELNQVFKLDPENLAEAKTLFNISVNLPKTKDFDFF</sequence>
<keyword evidence="4" id="KW-1185">Reference proteome</keyword>
<reference evidence="3" key="1">
    <citation type="submission" date="2021-06" db="EMBL/GenBank/DDBJ databases">
        <authorList>
            <person name="Kallberg Y."/>
            <person name="Tangrot J."/>
            <person name="Rosling A."/>
        </authorList>
    </citation>
    <scope>NUCLEOTIDE SEQUENCE</scope>
    <source>
        <strain evidence="3">FL130A</strain>
    </source>
</reference>
<dbReference type="EMBL" id="CAJVPS010000965">
    <property type="protein sequence ID" value="CAG8517333.1"/>
    <property type="molecule type" value="Genomic_DNA"/>
</dbReference>
<dbReference type="InterPro" id="IPR036047">
    <property type="entry name" value="F-box-like_dom_sf"/>
</dbReference>
<organism evidence="3 4">
    <name type="scientific">Ambispora leptoticha</name>
    <dbReference type="NCBI Taxonomy" id="144679"/>
    <lineage>
        <taxon>Eukaryota</taxon>
        <taxon>Fungi</taxon>
        <taxon>Fungi incertae sedis</taxon>
        <taxon>Mucoromycota</taxon>
        <taxon>Glomeromycotina</taxon>
        <taxon>Glomeromycetes</taxon>
        <taxon>Archaeosporales</taxon>
        <taxon>Ambisporaceae</taxon>
        <taxon>Ambispora</taxon>
    </lineage>
</organism>
<proteinExistence type="predicted"/>
<dbReference type="Pfam" id="PF12937">
    <property type="entry name" value="F-box-like"/>
    <property type="match status" value="1"/>
</dbReference>
<feature type="region of interest" description="Disordered" evidence="1">
    <location>
        <begin position="124"/>
        <end position="152"/>
    </location>
</feature>
<gene>
    <name evidence="3" type="ORF">ALEPTO_LOCUS4285</name>
</gene>
<feature type="domain" description="F-box" evidence="2">
    <location>
        <begin position="4"/>
        <end position="50"/>
    </location>
</feature>
<evidence type="ECO:0000256" key="1">
    <source>
        <dbReference type="SAM" id="MobiDB-lite"/>
    </source>
</evidence>
<dbReference type="InterPro" id="IPR032675">
    <property type="entry name" value="LRR_dom_sf"/>
</dbReference>
<evidence type="ECO:0000313" key="3">
    <source>
        <dbReference type="EMBL" id="CAG8517333.1"/>
    </source>
</evidence>
<dbReference type="SUPFAM" id="SSF81383">
    <property type="entry name" value="F-box domain"/>
    <property type="match status" value="1"/>
</dbReference>
<protein>
    <submittedName>
        <fullName evidence="3">5381_t:CDS:1</fullName>
    </submittedName>
</protein>
<dbReference type="SUPFAM" id="SSF52047">
    <property type="entry name" value="RNI-like"/>
    <property type="match status" value="1"/>
</dbReference>
<dbReference type="OrthoDB" id="2355586at2759"/>
<evidence type="ECO:0000313" key="4">
    <source>
        <dbReference type="Proteomes" id="UP000789508"/>
    </source>
</evidence>
<accession>A0A9N9A500</accession>
<dbReference type="Gene3D" id="3.80.10.10">
    <property type="entry name" value="Ribonuclease Inhibitor"/>
    <property type="match status" value="1"/>
</dbReference>